<proteinExistence type="predicted"/>
<accession>I0LET7</accession>
<evidence type="ECO:0000313" key="2">
    <source>
        <dbReference type="EMBL" id="CCH22334.1"/>
    </source>
</evidence>
<sequence length="140" mass="13442">MVAESPASRAARAEPAGAGAGFAAGAALAGVRAGTAARSSPASAPASIRRRTGSRSARGAGPGEPVRGVPRVGPFLDMGGYTSFGGGVGALPGDGCRGTPVVPRQVGDGAVWDGCGRARCRAAPGARPVAPARLGRGPSA</sequence>
<keyword evidence="3" id="KW-1185">Reference proteome</keyword>
<evidence type="ECO:0000313" key="3">
    <source>
        <dbReference type="Proteomes" id="UP000003448"/>
    </source>
</evidence>
<feature type="region of interest" description="Disordered" evidence="1">
    <location>
        <begin position="121"/>
        <end position="140"/>
    </location>
</feature>
<dbReference type="AlphaFoldDB" id="I0LET7"/>
<dbReference type="EMBL" id="CAIE01000050">
    <property type="protein sequence ID" value="CCH22334.1"/>
    <property type="molecule type" value="Genomic_DNA"/>
</dbReference>
<gene>
    <name evidence="2" type="ORF">MILUP08_40217</name>
</gene>
<protein>
    <submittedName>
        <fullName evidence="2">Uncharacterized protein</fullName>
    </submittedName>
</protein>
<reference evidence="3" key="1">
    <citation type="journal article" date="2012" name="J. Bacteriol.">
        <title>Genome Sequence of Micromonospora lupini Lupac 08, Isolated from Root Nodules of Lupinus angustifolius.</title>
        <authorList>
            <person name="Alonso-Vega P."/>
            <person name="Normand P."/>
            <person name="Bacigalupe R."/>
            <person name="Pujic P."/>
            <person name="Lajus A."/>
            <person name="Vallenet D."/>
            <person name="Carro L."/>
            <person name="Coll P."/>
            <person name="Trujillo M.E."/>
        </authorList>
    </citation>
    <scope>NUCLEOTIDE SEQUENCE [LARGE SCALE GENOMIC DNA]</scope>
    <source>
        <strain evidence="3">Lupac 08</strain>
    </source>
</reference>
<organism evidence="2 3">
    <name type="scientific">Micromonospora lupini str. Lupac 08</name>
    <dbReference type="NCBI Taxonomy" id="1150864"/>
    <lineage>
        <taxon>Bacteria</taxon>
        <taxon>Bacillati</taxon>
        <taxon>Actinomycetota</taxon>
        <taxon>Actinomycetes</taxon>
        <taxon>Micromonosporales</taxon>
        <taxon>Micromonosporaceae</taxon>
        <taxon>Micromonospora</taxon>
    </lineage>
</organism>
<dbReference type="Proteomes" id="UP000003448">
    <property type="component" value="Unassembled WGS sequence"/>
</dbReference>
<name>I0LET7_9ACTN</name>
<feature type="region of interest" description="Disordered" evidence="1">
    <location>
        <begin position="33"/>
        <end position="72"/>
    </location>
</feature>
<feature type="compositionally biased region" description="Low complexity" evidence="1">
    <location>
        <begin position="33"/>
        <end position="47"/>
    </location>
</feature>
<evidence type="ECO:0000256" key="1">
    <source>
        <dbReference type="SAM" id="MobiDB-lite"/>
    </source>
</evidence>
<comment type="caution">
    <text evidence="2">The sequence shown here is derived from an EMBL/GenBank/DDBJ whole genome shotgun (WGS) entry which is preliminary data.</text>
</comment>